<proteinExistence type="predicted"/>
<dbReference type="AlphaFoldDB" id="A0A6A6EPK1"/>
<keyword evidence="3" id="KW-1185">Reference proteome</keyword>
<feature type="compositionally biased region" description="Low complexity" evidence="1">
    <location>
        <begin position="90"/>
        <end position="99"/>
    </location>
</feature>
<dbReference type="Gene3D" id="3.40.50.300">
    <property type="entry name" value="P-loop containing nucleotide triphosphate hydrolases"/>
    <property type="match status" value="1"/>
</dbReference>
<organism evidence="2 3">
    <name type="scientific">Zopfia rhizophila CBS 207.26</name>
    <dbReference type="NCBI Taxonomy" id="1314779"/>
    <lineage>
        <taxon>Eukaryota</taxon>
        <taxon>Fungi</taxon>
        <taxon>Dikarya</taxon>
        <taxon>Ascomycota</taxon>
        <taxon>Pezizomycotina</taxon>
        <taxon>Dothideomycetes</taxon>
        <taxon>Dothideomycetes incertae sedis</taxon>
        <taxon>Zopfiaceae</taxon>
        <taxon>Zopfia</taxon>
    </lineage>
</organism>
<sequence>MAPGFSGGYRYLTSEGLSEISSQTSGTSSSIMPSQEPSELARYQLLLSHGHGSDINRPASEAALQEMRMAPLVWWDVKEELSRMDSSRAESSTSNNTDESTAKSDTEEALRQYAMLGHIPTDPAREVAEPTVNIKPVLLNTNSPWSAFLCGSQGSGKSHTLSCMLENCLLTNKQLLSHIGKNPNPLSGLVFHYDNCQGSGIPTTVLVSPSNYLRLKEQYKKMSDDHGGDVKVRKLRLLSKYLDTERVKTLMAVGKEGEMPLYMQLLVKILRDMARKTGGVGAFDYHAFKKELGETAFLDRQSGPLKMRIELLESFLNLGAGLKSDYLTGEPGTLTIIDLTDPVIDADSACVLFDICLSVFIAQTECGKIVAVDEAHNYMSNDSTAVKTFTNKLLKTVREQRHLAARVVIATQEPTINTQLLDLCSITMVHRCTSPAWFAVLKKHIAALYLSSMSNTPMEEGEVEEGNKEMAKDDKALFQQIVRLKLGESLLFCPTAAVRVAGGAIERMVDACVRFRTRKRVTADGGLKCESAVGDVVVVWTVLGLATKNDGHELAKLPRVKGYDAGSKDVEFWLDSGPYSSGMAVQSSKGRPKK</sequence>
<dbReference type="InterPro" id="IPR027417">
    <property type="entry name" value="P-loop_NTPase"/>
</dbReference>
<dbReference type="EMBL" id="ML994614">
    <property type="protein sequence ID" value="KAF2192912.1"/>
    <property type="molecule type" value="Genomic_DNA"/>
</dbReference>
<evidence type="ECO:0000313" key="3">
    <source>
        <dbReference type="Proteomes" id="UP000800200"/>
    </source>
</evidence>
<protein>
    <recommendedName>
        <fullName evidence="4">AAA+ ATPase domain-containing protein</fullName>
    </recommendedName>
</protein>
<dbReference type="OrthoDB" id="2316594at2759"/>
<evidence type="ECO:0008006" key="4">
    <source>
        <dbReference type="Google" id="ProtNLM"/>
    </source>
</evidence>
<gene>
    <name evidence="2" type="ORF">K469DRAFT_745363</name>
</gene>
<evidence type="ECO:0000256" key="1">
    <source>
        <dbReference type="SAM" id="MobiDB-lite"/>
    </source>
</evidence>
<evidence type="ECO:0000313" key="2">
    <source>
        <dbReference type="EMBL" id="KAF2192912.1"/>
    </source>
</evidence>
<reference evidence="2" key="1">
    <citation type="journal article" date="2020" name="Stud. Mycol.">
        <title>101 Dothideomycetes genomes: a test case for predicting lifestyles and emergence of pathogens.</title>
        <authorList>
            <person name="Haridas S."/>
            <person name="Albert R."/>
            <person name="Binder M."/>
            <person name="Bloem J."/>
            <person name="Labutti K."/>
            <person name="Salamov A."/>
            <person name="Andreopoulos B."/>
            <person name="Baker S."/>
            <person name="Barry K."/>
            <person name="Bills G."/>
            <person name="Bluhm B."/>
            <person name="Cannon C."/>
            <person name="Castanera R."/>
            <person name="Culley D."/>
            <person name="Daum C."/>
            <person name="Ezra D."/>
            <person name="Gonzalez J."/>
            <person name="Henrissat B."/>
            <person name="Kuo A."/>
            <person name="Liang C."/>
            <person name="Lipzen A."/>
            <person name="Lutzoni F."/>
            <person name="Magnuson J."/>
            <person name="Mondo S."/>
            <person name="Nolan M."/>
            <person name="Ohm R."/>
            <person name="Pangilinan J."/>
            <person name="Park H.-J."/>
            <person name="Ramirez L."/>
            <person name="Alfaro M."/>
            <person name="Sun H."/>
            <person name="Tritt A."/>
            <person name="Yoshinaga Y."/>
            <person name="Zwiers L.-H."/>
            <person name="Turgeon B."/>
            <person name="Goodwin S."/>
            <person name="Spatafora J."/>
            <person name="Crous P."/>
            <person name="Grigoriev I."/>
        </authorList>
    </citation>
    <scope>NUCLEOTIDE SEQUENCE</scope>
    <source>
        <strain evidence="2">CBS 207.26</strain>
    </source>
</reference>
<accession>A0A6A6EPK1</accession>
<dbReference type="Proteomes" id="UP000800200">
    <property type="component" value="Unassembled WGS sequence"/>
</dbReference>
<name>A0A6A6EPK1_9PEZI</name>
<feature type="region of interest" description="Disordered" evidence="1">
    <location>
        <begin position="85"/>
        <end position="106"/>
    </location>
</feature>
<dbReference type="SUPFAM" id="SSF52540">
    <property type="entry name" value="P-loop containing nucleoside triphosphate hydrolases"/>
    <property type="match status" value="1"/>
</dbReference>